<evidence type="ECO:0000313" key="7">
    <source>
        <dbReference type="EMBL" id="KAF5195934.1"/>
    </source>
</evidence>
<evidence type="ECO:0000256" key="2">
    <source>
        <dbReference type="ARBA" id="ARBA00023015"/>
    </source>
</evidence>
<organism evidence="7 8">
    <name type="scientific">Thalictrum thalictroides</name>
    <name type="common">Rue-anemone</name>
    <name type="synonym">Anemone thalictroides</name>
    <dbReference type="NCBI Taxonomy" id="46969"/>
    <lineage>
        <taxon>Eukaryota</taxon>
        <taxon>Viridiplantae</taxon>
        <taxon>Streptophyta</taxon>
        <taxon>Embryophyta</taxon>
        <taxon>Tracheophyta</taxon>
        <taxon>Spermatophyta</taxon>
        <taxon>Magnoliopsida</taxon>
        <taxon>Ranunculales</taxon>
        <taxon>Ranunculaceae</taxon>
        <taxon>Thalictroideae</taxon>
        <taxon>Thalictrum</taxon>
    </lineage>
</organism>
<dbReference type="PROSITE" id="PS50863">
    <property type="entry name" value="B3"/>
    <property type="match status" value="1"/>
</dbReference>
<evidence type="ECO:0000256" key="4">
    <source>
        <dbReference type="ARBA" id="ARBA00023163"/>
    </source>
</evidence>
<dbReference type="Gene3D" id="2.40.330.10">
    <property type="entry name" value="DNA-binding pseudobarrel domain"/>
    <property type="match status" value="1"/>
</dbReference>
<proteinExistence type="predicted"/>
<dbReference type="GO" id="GO:0003700">
    <property type="term" value="F:DNA-binding transcription factor activity"/>
    <property type="evidence" value="ECO:0007669"/>
    <property type="project" value="InterPro"/>
</dbReference>
<name>A0A7J6WEQ6_THATH</name>
<evidence type="ECO:0000256" key="5">
    <source>
        <dbReference type="ARBA" id="ARBA00023242"/>
    </source>
</evidence>
<dbReference type="InterPro" id="IPR015300">
    <property type="entry name" value="DNA-bd_pseudobarrel_sf"/>
</dbReference>
<dbReference type="PANTHER" id="PTHR31140:SF139">
    <property type="entry name" value="B3 DOMAIN-CONTAINING PROTEIN OS02G0455900-RELATED"/>
    <property type="match status" value="1"/>
</dbReference>
<gene>
    <name evidence="7" type="ORF">FRX31_014478</name>
</gene>
<sequence>MEETQGTAEDAVDAVADKIASIIKEFQNLAVQDQLLEEKHRMLEHFIHFYMKAKGAHSSAQVLREEAKLPQQVGALEFNLEEAKKLFDEFSQWKLEIPPECVLTELFFKNLTKSDVGDTTSKSFAQLYVPKNLAEEYICPRLADQPQPIKTLVAKDLDEPGKTWTFYFLLNTKNVYVMTKDWQKYVKEKGLKEGSKIIFKSNPVGQFFLRCES</sequence>
<dbReference type="PANTHER" id="PTHR31140">
    <property type="entry name" value="B3 DOMAIN-CONTAINING TRANSCRIPTION FACTOR ABI3"/>
    <property type="match status" value="1"/>
</dbReference>
<keyword evidence="3" id="KW-0238">DNA-binding</keyword>
<dbReference type="CDD" id="cd10017">
    <property type="entry name" value="B3_DNA"/>
    <property type="match status" value="1"/>
</dbReference>
<dbReference type="AlphaFoldDB" id="A0A7J6WEQ6"/>
<evidence type="ECO:0000256" key="1">
    <source>
        <dbReference type="ARBA" id="ARBA00004123"/>
    </source>
</evidence>
<dbReference type="GO" id="GO:0005634">
    <property type="term" value="C:nucleus"/>
    <property type="evidence" value="ECO:0007669"/>
    <property type="project" value="UniProtKB-SubCell"/>
</dbReference>
<dbReference type="Pfam" id="PF02362">
    <property type="entry name" value="B3"/>
    <property type="match status" value="1"/>
</dbReference>
<comment type="subcellular location">
    <subcellularLocation>
        <location evidence="1">Nucleus</location>
    </subcellularLocation>
</comment>
<dbReference type="EMBL" id="JABWDY010016672">
    <property type="protein sequence ID" value="KAF5195934.1"/>
    <property type="molecule type" value="Genomic_DNA"/>
</dbReference>
<comment type="caution">
    <text evidence="7">The sequence shown here is derived from an EMBL/GenBank/DDBJ whole genome shotgun (WGS) entry which is preliminary data.</text>
</comment>
<dbReference type="InterPro" id="IPR003340">
    <property type="entry name" value="B3_DNA-bd"/>
</dbReference>
<dbReference type="InterPro" id="IPR006594">
    <property type="entry name" value="LisH"/>
</dbReference>
<dbReference type="PROSITE" id="PS50896">
    <property type="entry name" value="LISH"/>
    <property type="match status" value="1"/>
</dbReference>
<evidence type="ECO:0000256" key="3">
    <source>
        <dbReference type="ARBA" id="ARBA00023125"/>
    </source>
</evidence>
<dbReference type="SUPFAM" id="SSF101936">
    <property type="entry name" value="DNA-binding pseudobarrel domain"/>
    <property type="match status" value="1"/>
</dbReference>
<feature type="domain" description="TF-B3" evidence="6">
    <location>
        <begin position="112"/>
        <end position="213"/>
    </location>
</feature>
<keyword evidence="2" id="KW-0805">Transcription regulation</keyword>
<keyword evidence="4" id="KW-0804">Transcription</keyword>
<protein>
    <recommendedName>
        <fullName evidence="6">TF-B3 domain-containing protein</fullName>
    </recommendedName>
</protein>
<keyword evidence="8" id="KW-1185">Reference proteome</keyword>
<keyword evidence="5" id="KW-0539">Nucleus</keyword>
<dbReference type="InterPro" id="IPR044800">
    <property type="entry name" value="LEC2-like"/>
</dbReference>
<accession>A0A7J6WEQ6</accession>
<dbReference type="SMART" id="SM01019">
    <property type="entry name" value="B3"/>
    <property type="match status" value="1"/>
</dbReference>
<dbReference type="GO" id="GO:0003677">
    <property type="term" value="F:DNA binding"/>
    <property type="evidence" value="ECO:0007669"/>
    <property type="project" value="UniProtKB-KW"/>
</dbReference>
<reference evidence="7 8" key="1">
    <citation type="submission" date="2020-06" db="EMBL/GenBank/DDBJ databases">
        <title>Transcriptomic and genomic resources for Thalictrum thalictroides and T. hernandezii: Facilitating candidate gene discovery in an emerging model plant lineage.</title>
        <authorList>
            <person name="Arias T."/>
            <person name="Riano-Pachon D.M."/>
            <person name="Di Stilio V.S."/>
        </authorList>
    </citation>
    <scope>NUCLEOTIDE SEQUENCE [LARGE SCALE GENOMIC DNA]</scope>
    <source>
        <strain evidence="8">cv. WT478/WT964</strain>
        <tissue evidence="7">Leaves</tissue>
    </source>
</reference>
<evidence type="ECO:0000313" key="8">
    <source>
        <dbReference type="Proteomes" id="UP000554482"/>
    </source>
</evidence>
<evidence type="ECO:0000259" key="6">
    <source>
        <dbReference type="PROSITE" id="PS50863"/>
    </source>
</evidence>
<dbReference type="OrthoDB" id="1698378at2759"/>
<dbReference type="Proteomes" id="UP000554482">
    <property type="component" value="Unassembled WGS sequence"/>
</dbReference>